<accession>A0A3E2TGZ8</accession>
<feature type="signal peptide" evidence="1">
    <location>
        <begin position="1"/>
        <end position="22"/>
    </location>
</feature>
<sequence>MKKKYRVLSLLSVITFLSTSFAFDFYSNSYAMQEVESVNNDDLSYLYQINEDYELNLSDEELRQESDSLQGARIEGNKAYEIPLMQQAQLDLAELSEDRAINLPSGINTTNPQQFFYIGSIGVRIQLLRKVNHFINQMTTEYIYKIQEAHNLAAQVCFEAVMVAINPFNGRKDVLAAIEKLDNNIEKIKNIRDMTSGDLATPYVKKLMYKNIREARKSQNKFFDQDNYGTRGKEEYIQSIYRNEVNDINKQVGQKITFGQLLELDARLKSASSSALLSNEVIANPKWLNDTVTKEVNNQNKIKAQYRNQISKEDFDTWQNLVKKVIDRKVEKNPRYDKITESIYDLWDFNAELINKYPQVFSGEVFGDFNLERPSSYIEPYQVAGIKWIVQPTFDKIPAGMQASGSSIIIGFGGQKAQYGDYKSYITNRSTLRDEVVTTNMDGKNPELIYPDFTDPSK</sequence>
<keyword evidence="1" id="KW-0732">Signal</keyword>
<protein>
    <submittedName>
        <fullName evidence="2">cAMP factor (Cfa) domain protein</fullName>
    </submittedName>
</protein>
<feature type="chain" id="PRO_5017575241" evidence="1">
    <location>
        <begin position="23"/>
        <end position="458"/>
    </location>
</feature>
<evidence type="ECO:0000256" key="1">
    <source>
        <dbReference type="SAM" id="SignalP"/>
    </source>
</evidence>
<organism evidence="2 3">
    <name type="scientific">Anaerococcus nagyae</name>
    <dbReference type="NCBI Taxonomy" id="1755241"/>
    <lineage>
        <taxon>Bacteria</taxon>
        <taxon>Bacillati</taxon>
        <taxon>Bacillota</taxon>
        <taxon>Tissierellia</taxon>
        <taxon>Tissierellales</taxon>
        <taxon>Peptoniphilaceae</taxon>
        <taxon>Anaerococcus</taxon>
    </lineage>
</organism>
<reference evidence="2 3" key="1">
    <citation type="submission" date="2018-08" db="EMBL/GenBank/DDBJ databases">
        <title>A genome reference for cultivated species of the human gut microbiota.</title>
        <authorList>
            <person name="Zou Y."/>
            <person name="Xue W."/>
            <person name="Luo G."/>
        </authorList>
    </citation>
    <scope>NUCLEOTIDE SEQUENCE [LARGE SCALE GENOMIC DNA]</scope>
    <source>
        <strain evidence="2 3">OF01-3</strain>
    </source>
</reference>
<dbReference type="RefSeq" id="WP_117522289.1">
    <property type="nucleotide sequence ID" value="NZ_AP031484.1"/>
</dbReference>
<keyword evidence="3" id="KW-1185">Reference proteome</keyword>
<proteinExistence type="predicted"/>
<dbReference type="OrthoDB" id="1692671at2"/>
<evidence type="ECO:0000313" key="3">
    <source>
        <dbReference type="Proteomes" id="UP000261011"/>
    </source>
</evidence>
<dbReference type="Proteomes" id="UP000261011">
    <property type="component" value="Unassembled WGS sequence"/>
</dbReference>
<dbReference type="Pfam" id="PF07373">
    <property type="entry name" value="CAMP_factor"/>
    <property type="match status" value="1"/>
</dbReference>
<gene>
    <name evidence="2" type="ORF">DXA39_08495</name>
</gene>
<name>A0A3E2TGZ8_9FIRM</name>
<dbReference type="EMBL" id="QVEU01000010">
    <property type="protein sequence ID" value="RGB74579.1"/>
    <property type="molecule type" value="Genomic_DNA"/>
</dbReference>
<dbReference type="AlphaFoldDB" id="A0A3E2TGZ8"/>
<evidence type="ECO:0000313" key="2">
    <source>
        <dbReference type="EMBL" id="RGB74579.1"/>
    </source>
</evidence>
<dbReference type="InterPro" id="IPR010860">
    <property type="entry name" value="CAMP_factor"/>
</dbReference>
<comment type="caution">
    <text evidence="2">The sequence shown here is derived from an EMBL/GenBank/DDBJ whole genome shotgun (WGS) entry which is preliminary data.</text>
</comment>